<keyword evidence="3" id="KW-1185">Reference proteome</keyword>
<dbReference type="GeneID" id="68103623"/>
<proteinExistence type="predicted"/>
<evidence type="ECO:0000313" key="3">
    <source>
        <dbReference type="Proteomes" id="UP000816034"/>
    </source>
</evidence>
<dbReference type="EMBL" id="PYSW02000048">
    <property type="protein sequence ID" value="KAG2374090.1"/>
    <property type="molecule type" value="Genomic_DNA"/>
</dbReference>
<dbReference type="AlphaFoldDB" id="A0AA88KCR3"/>
<reference evidence="2 3" key="1">
    <citation type="journal article" date="2018" name="BMC Genomics">
        <title>The genome of Naegleria lovaniensis, the basis for a comparative approach to unravel pathogenicity factors of the human pathogenic amoeba N. fowleri.</title>
        <authorList>
            <person name="Liechti N."/>
            <person name="Schurch N."/>
            <person name="Bruggmann R."/>
            <person name="Wittwer M."/>
        </authorList>
    </citation>
    <scope>NUCLEOTIDE SEQUENCE [LARGE SCALE GENOMIC DNA]</scope>
    <source>
        <strain evidence="2 3">ATCC 30569</strain>
    </source>
</reference>
<dbReference type="Proteomes" id="UP000816034">
    <property type="component" value="Unassembled WGS sequence"/>
</dbReference>
<evidence type="ECO:0000313" key="2">
    <source>
        <dbReference type="EMBL" id="KAG2374090.1"/>
    </source>
</evidence>
<gene>
    <name evidence="2" type="ORF">C9374_011169</name>
</gene>
<evidence type="ECO:0000256" key="1">
    <source>
        <dbReference type="SAM" id="MobiDB-lite"/>
    </source>
</evidence>
<sequence length="442" mass="51481">MLKNSKSKSSNYSAISDKSQLQYDANSKRILKRLMRELLLTKNVAPSTVTNKKDSPLKNYFKDFPMDVLVGNVFQFISYFELIHNFAMVSKEWFFSVWEKYLFNSSISRLFLNFEKSLKRSFHFAKLGGEYTKFPILLPSYDDHVMCDSNFGNVKLEPVALFGENCEAKLHNLQESSRQLKFLPLDPLQEYRVLHSAKFSIDQDSDIVSRELHHLEHFRKYVTGPIRGAYRLYKTSPKRVPLNKFSFAEIFFESLYSNKEHVAHIFFPSFLKKEIKNLNVSEKDQNKAYFACMVWLMREILSFFYMIFQYRMYSTKYSNKSSAQCSSSVNSTTIMNTTNRSSSSGNDNNSNTISTKNNKYQQVEEETFESTPSNIKICLREKRVCLSRYEGHDHFSSHVDECFAQVADVLYGMNVMNANSGLTIGFIGWRVLKTDVTFKKRV</sequence>
<feature type="region of interest" description="Disordered" evidence="1">
    <location>
        <begin position="335"/>
        <end position="359"/>
    </location>
</feature>
<feature type="compositionally biased region" description="Low complexity" evidence="1">
    <location>
        <begin position="336"/>
        <end position="359"/>
    </location>
</feature>
<protein>
    <submittedName>
        <fullName evidence="2">Uncharacterized protein</fullName>
    </submittedName>
</protein>
<name>A0AA88KCR3_NAELO</name>
<dbReference type="RefSeq" id="XP_044543264.1">
    <property type="nucleotide sequence ID" value="XM_044686795.1"/>
</dbReference>
<organism evidence="2 3">
    <name type="scientific">Naegleria lovaniensis</name>
    <name type="common">Amoeba</name>
    <dbReference type="NCBI Taxonomy" id="51637"/>
    <lineage>
        <taxon>Eukaryota</taxon>
        <taxon>Discoba</taxon>
        <taxon>Heterolobosea</taxon>
        <taxon>Tetramitia</taxon>
        <taxon>Eutetramitia</taxon>
        <taxon>Vahlkampfiidae</taxon>
        <taxon>Naegleria</taxon>
    </lineage>
</organism>
<accession>A0AA88KCR3</accession>
<comment type="caution">
    <text evidence="2">The sequence shown here is derived from an EMBL/GenBank/DDBJ whole genome shotgun (WGS) entry which is preliminary data.</text>
</comment>